<feature type="region of interest" description="Disordered" evidence="1">
    <location>
        <begin position="913"/>
        <end position="940"/>
    </location>
</feature>
<feature type="region of interest" description="Disordered" evidence="1">
    <location>
        <begin position="871"/>
        <end position="898"/>
    </location>
</feature>
<proteinExistence type="predicted"/>
<sequence length="964" mass="105574">VAQRTRIVGGDASLSRFGAVDWKAKRFMVAETATFIAAIRLTLLLHRLEVECHFRCVPVYIRTYRSQLADWLSREELAKVRSDLEAEGWVEVEFSGDWQQLVEDARFGPLVLPGEKGATAQLARQLAVSNLPRTLPRLVWIRSDWEVVLHGPKEVSSAVQALVRHGHEISQAGRFLWSSLSQDPSGSELARGFLALDAALREGRLVSAALDAPRHLDPSLILEEFRCRGLNCSSTPYRTSDLGVPTARRRHCISGAKPPFSPDLEALGRPDEGLFLRGKVTAEPTIMTGGDLVAPSRGPLPRCRPDPLKGYGGTLLLVDGGLAAGLEKVAQRPKVPAYADPSQAAGLEPSSHRDSSLEAFSEIRVGGRPKSIPKSLTSLDHRKLVQPRFQTATGPRFSGLQDLDRWGQEAVLSKLADSTRKAYGTGWRHWEVFMSGTGIRQRLSAVRYAHIAAGFPELGVEATLPWEAILQGLVEKAYRRKCLEWHLDKWGTKPEAEQKKVEEAFKNIGVAVSRAIYDDLVRNAAESSEVSEEEGAWRPLPEAAYWTPPLPRLRAAPPPASRGPFDGGAAARTLFLANGSGSSKDNGMEPMLPVLPGIDQSRPLRIARSDFQRASDAADAQWAAGGAYTAQGPEDWSQCPKPPAPAKGYRRCNQRRAGMVRAKAQGRISGGERSFLYSPEKRAGAGREGVLRLHVQGCTACQEVKTLGAAPVQGTHYWRTRPPVAHVMVSSSGALLRNTSENITRRSRRLVLPDALLAELSRIRSPLMRAQCPAAAVYGESRLFSAGTVFSAGTAGAPHVVCAGRPSWFGATHCPAGEAPGQAQNIFVLEDVPLSPRATTVVEQGLPSARNLELAVAHLVSKKVILSLPQAERKRQGTKDPAIPPAAKPPVPRSTRKGHLMDHLHPQWRLPLRRPLRQFRRHPPRRRQQVQGRPKRRPAAAVALKCRKVTAAKADKFLVLRMKY</sequence>
<organism evidence="2 3">
    <name type="scientific">Symbiodinium pilosum</name>
    <name type="common">Dinoflagellate</name>
    <dbReference type="NCBI Taxonomy" id="2952"/>
    <lineage>
        <taxon>Eukaryota</taxon>
        <taxon>Sar</taxon>
        <taxon>Alveolata</taxon>
        <taxon>Dinophyceae</taxon>
        <taxon>Suessiales</taxon>
        <taxon>Symbiodiniaceae</taxon>
        <taxon>Symbiodinium</taxon>
    </lineage>
</organism>
<dbReference type="InterPro" id="IPR001623">
    <property type="entry name" value="DnaJ_domain"/>
</dbReference>
<dbReference type="InterPro" id="IPR036869">
    <property type="entry name" value="J_dom_sf"/>
</dbReference>
<feature type="compositionally biased region" description="Pro residues" evidence="1">
    <location>
        <begin position="882"/>
        <end position="892"/>
    </location>
</feature>
<feature type="region of interest" description="Disordered" evidence="1">
    <location>
        <begin position="624"/>
        <end position="649"/>
    </location>
</feature>
<dbReference type="SUPFAM" id="SSF46565">
    <property type="entry name" value="Chaperone J-domain"/>
    <property type="match status" value="1"/>
</dbReference>
<name>A0A812YHF9_SYMPI</name>
<dbReference type="Gene3D" id="1.10.287.110">
    <property type="entry name" value="DnaJ domain"/>
    <property type="match status" value="1"/>
</dbReference>
<evidence type="ECO:0000313" key="2">
    <source>
        <dbReference type="EMBL" id="CAE7771219.1"/>
    </source>
</evidence>
<accession>A0A812YHF9</accession>
<dbReference type="OrthoDB" id="167975at2759"/>
<comment type="caution">
    <text evidence="2">The sequence shown here is derived from an EMBL/GenBank/DDBJ whole genome shotgun (WGS) entry which is preliminary data.</text>
</comment>
<gene>
    <name evidence="2" type="ORF">SPIL2461_LOCUS22723</name>
</gene>
<evidence type="ECO:0000313" key="3">
    <source>
        <dbReference type="Proteomes" id="UP000649617"/>
    </source>
</evidence>
<reference evidence="2" key="1">
    <citation type="submission" date="2021-02" db="EMBL/GenBank/DDBJ databases">
        <authorList>
            <person name="Dougan E. K."/>
            <person name="Rhodes N."/>
            <person name="Thang M."/>
            <person name="Chan C."/>
        </authorList>
    </citation>
    <scope>NUCLEOTIDE SEQUENCE</scope>
</reference>
<dbReference type="EMBL" id="CAJNIZ010047590">
    <property type="protein sequence ID" value="CAE7771219.1"/>
    <property type="molecule type" value="Genomic_DNA"/>
</dbReference>
<dbReference type="Proteomes" id="UP000649617">
    <property type="component" value="Unassembled WGS sequence"/>
</dbReference>
<dbReference type="CDD" id="cd06257">
    <property type="entry name" value="DnaJ"/>
    <property type="match status" value="1"/>
</dbReference>
<keyword evidence="3" id="KW-1185">Reference proteome</keyword>
<dbReference type="AlphaFoldDB" id="A0A812YHF9"/>
<protein>
    <submittedName>
        <fullName evidence="2">Uncharacterized protein</fullName>
    </submittedName>
</protein>
<feature type="non-terminal residue" evidence="2">
    <location>
        <position position="964"/>
    </location>
</feature>
<evidence type="ECO:0000256" key="1">
    <source>
        <dbReference type="SAM" id="MobiDB-lite"/>
    </source>
</evidence>
<feature type="compositionally biased region" description="Basic residues" evidence="1">
    <location>
        <begin position="913"/>
        <end position="938"/>
    </location>
</feature>